<gene>
    <name evidence="2" type="ORF">SAPIO_CDS4311</name>
</gene>
<evidence type="ECO:0000313" key="3">
    <source>
        <dbReference type="Proteomes" id="UP000028545"/>
    </source>
</evidence>
<dbReference type="OrthoDB" id="206848at2759"/>
<evidence type="ECO:0000256" key="1">
    <source>
        <dbReference type="SAM" id="SignalP"/>
    </source>
</evidence>
<dbReference type="AlphaFoldDB" id="A0A084G8N0"/>
<dbReference type="InterPro" id="IPR029058">
    <property type="entry name" value="AB_hydrolase_fold"/>
</dbReference>
<evidence type="ECO:0008006" key="4">
    <source>
        <dbReference type="Google" id="ProtNLM"/>
    </source>
</evidence>
<dbReference type="PANTHER" id="PTHR34043">
    <property type="entry name" value="ALPHA/BETA-HYDROLASES SUPERFAMILY PROTEIN"/>
    <property type="match status" value="1"/>
</dbReference>
<sequence length="291" mass="32193">MLLTSALGILALCGHVGNSVLAQTLNDPDGLVNLRNLAQEIERSVPDNKFSTVNPATKSIDEVYDVDVDYGNYFDGDPAHAPEQTSTNGRRRAILFSNSSDFRNWTWDRDHKVHFVCHSQGGNTVRYLISLMAQGAGTLHRAYFTEAGRDDWTISVTTLGTPHRGTTVVNALESFLSDLGYDLILPSPGRYIPRKDVMPLLLPSVYAMGSQELTSAQRNILGPNLGDWYQNDGIVNTESMSGPDNFVRGINSLPDFNFSVAEKRGIYWHLGVNDRMDHADEIGVFIEQSTV</sequence>
<dbReference type="Proteomes" id="UP000028545">
    <property type="component" value="Unassembled WGS sequence"/>
</dbReference>
<dbReference type="PANTHER" id="PTHR34043:SF3">
    <property type="entry name" value="ALPHA_BETA-HYDROLASES SUPERFAMILY PROTEIN"/>
    <property type="match status" value="1"/>
</dbReference>
<organism evidence="2 3">
    <name type="scientific">Pseudallescheria apiosperma</name>
    <name type="common">Scedosporium apiospermum</name>
    <dbReference type="NCBI Taxonomy" id="563466"/>
    <lineage>
        <taxon>Eukaryota</taxon>
        <taxon>Fungi</taxon>
        <taxon>Dikarya</taxon>
        <taxon>Ascomycota</taxon>
        <taxon>Pezizomycotina</taxon>
        <taxon>Sordariomycetes</taxon>
        <taxon>Hypocreomycetidae</taxon>
        <taxon>Microascales</taxon>
        <taxon>Microascaceae</taxon>
        <taxon>Scedosporium</taxon>
    </lineage>
</organism>
<accession>A0A084G8N0</accession>
<dbReference type="HOGENOM" id="CLU_956962_0_0_1"/>
<name>A0A084G8N0_PSEDA</name>
<dbReference type="GeneID" id="27723383"/>
<dbReference type="VEuPathDB" id="FungiDB:SAPIO_CDS4311"/>
<dbReference type="EMBL" id="JOWA01000091">
    <property type="protein sequence ID" value="KEZ43692.1"/>
    <property type="molecule type" value="Genomic_DNA"/>
</dbReference>
<feature type="signal peptide" evidence="1">
    <location>
        <begin position="1"/>
        <end position="22"/>
    </location>
</feature>
<feature type="chain" id="PRO_5001775576" description="Lipase" evidence="1">
    <location>
        <begin position="23"/>
        <end position="291"/>
    </location>
</feature>
<dbReference type="RefSeq" id="XP_016643491.1">
    <property type="nucleotide sequence ID" value="XM_016786889.1"/>
</dbReference>
<comment type="caution">
    <text evidence="2">The sequence shown here is derived from an EMBL/GenBank/DDBJ whole genome shotgun (WGS) entry which is preliminary data.</text>
</comment>
<protein>
    <recommendedName>
        <fullName evidence="4">Lipase</fullName>
    </recommendedName>
</protein>
<keyword evidence="1" id="KW-0732">Signal</keyword>
<reference evidence="2 3" key="1">
    <citation type="journal article" date="2014" name="Genome Announc.">
        <title>Draft genome sequence of the pathogenic fungus Scedosporium apiospermum.</title>
        <authorList>
            <person name="Vandeputte P."/>
            <person name="Ghamrawi S."/>
            <person name="Rechenmann M."/>
            <person name="Iltis A."/>
            <person name="Giraud S."/>
            <person name="Fleury M."/>
            <person name="Thornton C."/>
            <person name="Delhaes L."/>
            <person name="Meyer W."/>
            <person name="Papon N."/>
            <person name="Bouchara J.P."/>
        </authorList>
    </citation>
    <scope>NUCLEOTIDE SEQUENCE [LARGE SCALE GENOMIC DNA]</scope>
    <source>
        <strain evidence="2 3">IHEM 14462</strain>
    </source>
</reference>
<evidence type="ECO:0000313" key="2">
    <source>
        <dbReference type="EMBL" id="KEZ43692.1"/>
    </source>
</evidence>
<dbReference type="KEGG" id="sapo:SAPIO_CDS4311"/>
<dbReference type="SUPFAM" id="SSF53474">
    <property type="entry name" value="alpha/beta-Hydrolases"/>
    <property type="match status" value="1"/>
</dbReference>
<keyword evidence="3" id="KW-1185">Reference proteome</keyword>
<dbReference type="Gene3D" id="3.40.50.1820">
    <property type="entry name" value="alpha/beta hydrolase"/>
    <property type="match status" value="2"/>
</dbReference>
<proteinExistence type="predicted"/>